<dbReference type="PROSITE" id="PS50011">
    <property type="entry name" value="PROTEIN_KINASE_DOM"/>
    <property type="match status" value="1"/>
</dbReference>
<dbReference type="EMBL" id="APAU02000003">
    <property type="protein sequence ID" value="EUB64341.1"/>
    <property type="molecule type" value="Genomic_DNA"/>
</dbReference>
<dbReference type="GO" id="GO:0004672">
    <property type="term" value="F:protein kinase activity"/>
    <property type="evidence" value="ECO:0007669"/>
    <property type="project" value="InterPro"/>
</dbReference>
<dbReference type="SUPFAM" id="SSF56112">
    <property type="entry name" value="Protein kinase-like (PK-like)"/>
    <property type="match status" value="1"/>
</dbReference>
<dbReference type="PROSITE" id="PS51455">
    <property type="entry name" value="PIPK"/>
    <property type="match status" value="1"/>
</dbReference>
<dbReference type="InterPro" id="IPR000719">
    <property type="entry name" value="Prot_kinase_dom"/>
</dbReference>
<dbReference type="AlphaFoldDB" id="W6UUH5"/>
<name>W6UUH5_ECHGR</name>
<keyword evidence="1" id="KW-0808">Transferase</keyword>
<feature type="compositionally biased region" description="Polar residues" evidence="2">
    <location>
        <begin position="853"/>
        <end position="864"/>
    </location>
</feature>
<feature type="region of interest" description="Disordered" evidence="2">
    <location>
        <begin position="516"/>
        <end position="566"/>
    </location>
</feature>
<keyword evidence="1" id="KW-0418">Kinase</keyword>
<keyword evidence="6" id="KW-1185">Reference proteome</keyword>
<dbReference type="Gene3D" id="3.30.200.20">
    <property type="entry name" value="Phosphorylase Kinase, domain 1"/>
    <property type="match status" value="1"/>
</dbReference>
<dbReference type="GO" id="GO:0046854">
    <property type="term" value="P:phosphatidylinositol phosphate biosynthetic process"/>
    <property type="evidence" value="ECO:0007669"/>
    <property type="project" value="TreeGrafter"/>
</dbReference>
<feature type="domain" description="PIPK" evidence="4">
    <location>
        <begin position="571"/>
        <end position="995"/>
    </location>
</feature>
<dbReference type="Gene3D" id="1.10.510.10">
    <property type="entry name" value="Transferase(Phosphotransferase) domain 1"/>
    <property type="match status" value="1"/>
</dbReference>
<dbReference type="GO" id="GO:0016308">
    <property type="term" value="F:1-phosphatidylinositol-4-phosphate 5-kinase activity"/>
    <property type="evidence" value="ECO:0007669"/>
    <property type="project" value="TreeGrafter"/>
</dbReference>
<accession>W6UUH5</accession>
<dbReference type="InterPro" id="IPR027484">
    <property type="entry name" value="PInositol-4-P-5-kinase_N"/>
</dbReference>
<dbReference type="SUPFAM" id="SSF56104">
    <property type="entry name" value="SAICAR synthase-like"/>
    <property type="match status" value="1"/>
</dbReference>
<dbReference type="PANTHER" id="PTHR23086">
    <property type="entry name" value="PHOSPHATIDYLINOSITOL-4-PHOSPHATE 5-KINASE"/>
    <property type="match status" value="1"/>
</dbReference>
<dbReference type="RefSeq" id="XP_024355537.1">
    <property type="nucleotide sequence ID" value="XM_024490134.1"/>
</dbReference>
<dbReference type="Proteomes" id="UP000019149">
    <property type="component" value="Unassembled WGS sequence"/>
</dbReference>
<dbReference type="InterPro" id="IPR023610">
    <property type="entry name" value="PInositol-4/5-P-5/4-kinase"/>
</dbReference>
<dbReference type="GO" id="GO:0005886">
    <property type="term" value="C:plasma membrane"/>
    <property type="evidence" value="ECO:0007669"/>
    <property type="project" value="TreeGrafter"/>
</dbReference>
<dbReference type="InterPro" id="IPR011009">
    <property type="entry name" value="Kinase-like_dom_sf"/>
</dbReference>
<dbReference type="GeneID" id="36336600"/>
<proteinExistence type="predicted"/>
<dbReference type="InterPro" id="IPR002498">
    <property type="entry name" value="PInositol-4-P-4/5-kinase_core"/>
</dbReference>
<evidence type="ECO:0000259" key="3">
    <source>
        <dbReference type="PROSITE" id="PS50011"/>
    </source>
</evidence>
<feature type="compositionally biased region" description="Low complexity" evidence="2">
    <location>
        <begin position="1089"/>
        <end position="1105"/>
    </location>
</feature>
<protein>
    <submittedName>
        <fullName evidence="5">Phosphatidylinositol-4-phosphate 5-kinase type-1 alpha</fullName>
    </submittedName>
</protein>
<comment type="caution">
    <text evidence="5">The sequence shown here is derived from an EMBL/GenBank/DDBJ whole genome shotgun (WGS) entry which is preliminary data.</text>
</comment>
<dbReference type="STRING" id="6210.W6UUH5"/>
<dbReference type="CTD" id="36336600"/>
<dbReference type="GO" id="GO:0005524">
    <property type="term" value="F:ATP binding"/>
    <property type="evidence" value="ECO:0007669"/>
    <property type="project" value="UniProtKB-UniRule"/>
</dbReference>
<keyword evidence="1" id="KW-0547">Nucleotide-binding</keyword>
<feature type="compositionally biased region" description="Basic and acidic residues" evidence="2">
    <location>
        <begin position="865"/>
        <end position="876"/>
    </location>
</feature>
<dbReference type="Pfam" id="PF01504">
    <property type="entry name" value="PIP5K"/>
    <property type="match status" value="1"/>
</dbReference>
<organism evidence="5 6">
    <name type="scientific">Echinococcus granulosus</name>
    <name type="common">Hydatid tapeworm</name>
    <dbReference type="NCBI Taxonomy" id="6210"/>
    <lineage>
        <taxon>Eukaryota</taxon>
        <taxon>Metazoa</taxon>
        <taxon>Spiralia</taxon>
        <taxon>Lophotrochozoa</taxon>
        <taxon>Platyhelminthes</taxon>
        <taxon>Cestoda</taxon>
        <taxon>Eucestoda</taxon>
        <taxon>Cyclophyllidea</taxon>
        <taxon>Taeniidae</taxon>
        <taxon>Echinococcus</taxon>
        <taxon>Echinococcus granulosus group</taxon>
    </lineage>
</organism>
<gene>
    <name evidence="5" type="ORF">EGR_00885</name>
</gene>
<dbReference type="OrthoDB" id="70770at2759"/>
<dbReference type="Pfam" id="PF00069">
    <property type="entry name" value="Pkinase"/>
    <property type="match status" value="1"/>
</dbReference>
<dbReference type="InterPro" id="IPR027483">
    <property type="entry name" value="PInositol-4-P-4/5-kinase_C_sf"/>
</dbReference>
<dbReference type="CDD" id="cd17301">
    <property type="entry name" value="PIPKc_PIP5KI"/>
    <property type="match status" value="1"/>
</dbReference>
<dbReference type="Gene3D" id="3.30.810.10">
    <property type="entry name" value="2-Layer Sandwich"/>
    <property type="match status" value="1"/>
</dbReference>
<evidence type="ECO:0000313" key="5">
    <source>
        <dbReference type="EMBL" id="EUB64341.1"/>
    </source>
</evidence>
<feature type="region of interest" description="Disordered" evidence="2">
    <location>
        <begin position="1088"/>
        <end position="1109"/>
    </location>
</feature>
<feature type="region of interest" description="Disordered" evidence="2">
    <location>
        <begin position="827"/>
        <end position="878"/>
    </location>
</feature>
<evidence type="ECO:0000259" key="4">
    <source>
        <dbReference type="PROSITE" id="PS51455"/>
    </source>
</evidence>
<dbReference type="Gene3D" id="3.30.800.10">
    <property type="entry name" value="Phosphatidylinositol Phosphate Kinase II Beta"/>
    <property type="match status" value="1"/>
</dbReference>
<reference evidence="5 6" key="1">
    <citation type="journal article" date="2013" name="Nat. Genet.">
        <title>The genome of the hydatid tapeworm Echinococcus granulosus.</title>
        <authorList>
            <person name="Zheng H."/>
            <person name="Zhang W."/>
            <person name="Zhang L."/>
            <person name="Zhang Z."/>
            <person name="Li J."/>
            <person name="Lu G."/>
            <person name="Zhu Y."/>
            <person name="Wang Y."/>
            <person name="Huang Y."/>
            <person name="Liu J."/>
            <person name="Kang H."/>
            <person name="Chen J."/>
            <person name="Wang L."/>
            <person name="Chen A."/>
            <person name="Yu S."/>
            <person name="Gao Z."/>
            <person name="Jin L."/>
            <person name="Gu W."/>
            <person name="Wang Z."/>
            <person name="Zhao L."/>
            <person name="Shi B."/>
            <person name="Wen H."/>
            <person name="Lin R."/>
            <person name="Jones M.K."/>
            <person name="Brejova B."/>
            <person name="Vinar T."/>
            <person name="Zhao G."/>
            <person name="McManus D.P."/>
            <person name="Chen Z."/>
            <person name="Zhou Y."/>
            <person name="Wang S."/>
        </authorList>
    </citation>
    <scope>NUCLEOTIDE SEQUENCE [LARGE SCALE GENOMIC DNA]</scope>
</reference>
<dbReference type="KEGG" id="egl:EGR_00885"/>
<dbReference type="SMART" id="SM00330">
    <property type="entry name" value="PIPKc"/>
    <property type="match status" value="1"/>
</dbReference>
<feature type="compositionally biased region" description="Basic and acidic residues" evidence="2">
    <location>
        <begin position="827"/>
        <end position="838"/>
    </location>
</feature>
<keyword evidence="1" id="KW-0067">ATP-binding</keyword>
<evidence type="ECO:0000256" key="1">
    <source>
        <dbReference type="PROSITE-ProRule" id="PRU00781"/>
    </source>
</evidence>
<dbReference type="PANTHER" id="PTHR23086:SF101">
    <property type="entry name" value="LP03320P-RELATED"/>
    <property type="match status" value="1"/>
</dbReference>
<evidence type="ECO:0000256" key="2">
    <source>
        <dbReference type="SAM" id="MobiDB-lite"/>
    </source>
</evidence>
<sequence length="1253" mass="139707">MNHRSGFSALGRLFERVAMDYGGVSTPLGADTSTTTFSDESAIDDSSTKAEFFSPKHDSSFWKRRRRSYINNYDSKSIQRIREIRKALGRVEIESKPYLDFRLRFAEDMAINSLILASRKRLSKSISASPSMLFGPCESEGLVSAKKQREEVVNDLNQRCLLCLFERAASEVERFIMCEEATPPLVQTKFSNRYADVHYDGSSTDLDLMDHTLVNGSSLVKLYSVIRELCRTNDGIIYKARHRLTGVVYCIKRSVRRSSVGRSEDSLSNALNESQALSVLRHTNIVRFYNSWVEAGSLLTQLEYCLGGSLFDCLNEVALTHNAPSVALNADSDDDASAGYQVQGFNSHRSALSSPSAATLTKLLSDIARALDYLHTKWCMAHKKVGLKTILVQLKPQAARKAYRSDEKMNDARRRCCELLLSGETNGLDFKLSDFGGASRVSEQEDVRDSDVYALGVTVCLTARGVGLSPADNELNEVYPSSVCASLQPILQLMLKPLAVDRVTASDVLEYIAASSNDDKSTDPAGDPPRSPFKLKLSSSLGRKDSDAKTSKKIGHRRVTNQGTVTYKKTPTSEIQRAIQLGIQHSIGTLQQKQVRDVLFRDFEVVETVDFPRSGTKTTPAHGLSDFRFRTFAPVAFRSFRDQFQLDIRDYLHSLCSQELRELSNPGASGSIFYISADDEFIIKTVQHKEANFLQKLLPEYYMNLVQHTRTLLPKFYGLHCYQSSGKNIRFVVMNNLLPSSVKMHERYDLKGSSYKRKANERELAKTSPTLKDLDFKERHPNGIWLEADTYDALMKTIERDCRVLESFQIMDYSLLLGVHNFDRAERDRQNRKSERSPDNGIVANAVSGAGGTEQNLRTLTLSESSKRRSDGDAVGRVRRSTSPFARNAFRARSGNKRLAAYSTAMESIEAKTEPVEIEPTDSEKATLLGGLPARSYSGDRLFLFIGIIDILQSYRMVKKMEHTIKSVVIDAETVSVTNPSFYAKRFQNALGNCIFRRTPYPWPRQRFLNTVSRYSSGCSSGYSTMVNNHNCGAGLVPDLPYPDYTHPASVPICRTRPSPGTEPCLFDSSRGELSWCEQSIISLRMGSESDLSDSNTTSTSSDISANGKIVPADGTVMTTQGKRTVEELDSQLVAVQKLVRRERARKQLEEAYKNRSVASLHLLAMSNASTPPLPLHYATVSRRSAPRAFLMPKPVDLRNRTPVQRSNCVTTSSPPLPSLSKPQPAIPIAAVVSTSSLSVFMRDAESDFDKAL</sequence>
<feature type="domain" description="Protein kinase" evidence="3">
    <location>
        <begin position="223"/>
        <end position="514"/>
    </location>
</feature>
<evidence type="ECO:0000313" key="6">
    <source>
        <dbReference type="Proteomes" id="UP000019149"/>
    </source>
</evidence>